<dbReference type="EMBL" id="LAJY01000289">
    <property type="protein sequence ID" value="KJV09411.1"/>
    <property type="molecule type" value="Genomic_DNA"/>
</dbReference>
<dbReference type="Pfam" id="PF13673">
    <property type="entry name" value="Acetyltransf_10"/>
    <property type="match status" value="1"/>
</dbReference>
<reference evidence="2 3" key="1">
    <citation type="submission" date="2015-03" db="EMBL/GenBank/DDBJ databases">
        <title>Draft genome sequence of Elstera litoralis.</title>
        <authorList>
            <person name="Rahalkar M.C."/>
            <person name="Dhakephalkar P.K."/>
            <person name="Pore S.D."/>
            <person name="Arora P."/>
            <person name="Kapse N.G."/>
            <person name="Pandit P.S."/>
        </authorList>
    </citation>
    <scope>NUCLEOTIDE SEQUENCE [LARGE SCALE GENOMIC DNA]</scope>
    <source>
        <strain evidence="2 3">Dia-1</strain>
    </source>
</reference>
<evidence type="ECO:0000259" key="1">
    <source>
        <dbReference type="PROSITE" id="PS51186"/>
    </source>
</evidence>
<organism evidence="2 3">
    <name type="scientific">Elstera litoralis</name>
    <dbReference type="NCBI Taxonomy" id="552518"/>
    <lineage>
        <taxon>Bacteria</taxon>
        <taxon>Pseudomonadati</taxon>
        <taxon>Pseudomonadota</taxon>
        <taxon>Alphaproteobacteria</taxon>
        <taxon>Rhodospirillales</taxon>
        <taxon>Rhodospirillaceae</taxon>
        <taxon>Elstera</taxon>
    </lineage>
</organism>
<accession>A0A0F3IRS4</accession>
<gene>
    <name evidence="2" type="ORF">VZ95_11700</name>
</gene>
<protein>
    <recommendedName>
        <fullName evidence="1">N-acetyltransferase domain-containing protein</fullName>
    </recommendedName>
</protein>
<dbReference type="GO" id="GO:0016747">
    <property type="term" value="F:acyltransferase activity, transferring groups other than amino-acyl groups"/>
    <property type="evidence" value="ECO:0007669"/>
    <property type="project" value="InterPro"/>
</dbReference>
<dbReference type="Proteomes" id="UP000033774">
    <property type="component" value="Unassembled WGS sequence"/>
</dbReference>
<dbReference type="PATRIC" id="fig|552518.3.peg.1865"/>
<dbReference type="SUPFAM" id="SSF55729">
    <property type="entry name" value="Acyl-CoA N-acyltransferases (Nat)"/>
    <property type="match status" value="1"/>
</dbReference>
<name>A0A0F3IRS4_9PROT</name>
<evidence type="ECO:0000313" key="2">
    <source>
        <dbReference type="EMBL" id="KJV09411.1"/>
    </source>
</evidence>
<comment type="caution">
    <text evidence="2">The sequence shown here is derived from an EMBL/GenBank/DDBJ whole genome shotgun (WGS) entry which is preliminary data.</text>
</comment>
<dbReference type="AlphaFoldDB" id="A0A0F3IRS4"/>
<sequence>MRRNVTMIPHFLWAEFDRLTGRQVHDLLRLRQDVFVVEQNCPFPEIDGRDPAAEHLLAFDPTRKGGALVGTLRLLDGAVAPHGSSLATLLSDAATTIGRIVVAPEYRGVKLGGLLLTEAIRQVETTRGPHIMQLSAQAHLEGFYARFGFGAVGEEYLEDNIRHIDMRRPAPATESAA</sequence>
<feature type="domain" description="N-acetyltransferase" evidence="1">
    <location>
        <begin position="14"/>
        <end position="171"/>
    </location>
</feature>
<proteinExistence type="predicted"/>
<keyword evidence="3" id="KW-1185">Reference proteome</keyword>
<evidence type="ECO:0000313" key="3">
    <source>
        <dbReference type="Proteomes" id="UP000033774"/>
    </source>
</evidence>
<dbReference type="InterPro" id="IPR000182">
    <property type="entry name" value="GNAT_dom"/>
</dbReference>
<dbReference type="Gene3D" id="3.40.630.30">
    <property type="match status" value="1"/>
</dbReference>
<dbReference type="PROSITE" id="PS51186">
    <property type="entry name" value="GNAT"/>
    <property type="match status" value="1"/>
</dbReference>
<dbReference type="InterPro" id="IPR016181">
    <property type="entry name" value="Acyl_CoA_acyltransferase"/>
</dbReference>